<feature type="compositionally biased region" description="Basic and acidic residues" evidence="10">
    <location>
        <begin position="121"/>
        <end position="146"/>
    </location>
</feature>
<evidence type="ECO:0000256" key="8">
    <source>
        <dbReference type="ARBA" id="ARBA00022989"/>
    </source>
</evidence>
<keyword evidence="4" id="KW-1003">Cell membrane</keyword>
<dbReference type="GO" id="GO:0005886">
    <property type="term" value="C:plasma membrane"/>
    <property type="evidence" value="ECO:0007669"/>
    <property type="project" value="UniProtKB-SubCell"/>
</dbReference>
<keyword evidence="7" id="KW-0653">Protein transport</keyword>
<evidence type="ECO:0000256" key="2">
    <source>
        <dbReference type="ARBA" id="ARBA00006555"/>
    </source>
</evidence>
<keyword evidence="3" id="KW-0813">Transport</keyword>
<feature type="transmembrane region" description="Helical" evidence="11">
    <location>
        <begin position="20"/>
        <end position="42"/>
    </location>
</feature>
<gene>
    <name evidence="13" type="ordered locus">RPC_1982</name>
</gene>
<evidence type="ECO:0000256" key="1">
    <source>
        <dbReference type="ARBA" id="ARBA00004383"/>
    </source>
</evidence>
<dbReference type="STRING" id="316056.RPC_1982"/>
<dbReference type="PROSITE" id="PS52015">
    <property type="entry name" value="TONB_CTD"/>
    <property type="match status" value="1"/>
</dbReference>
<feature type="domain" description="TonB C-terminal" evidence="12">
    <location>
        <begin position="176"/>
        <end position="266"/>
    </location>
</feature>
<dbReference type="InterPro" id="IPR051045">
    <property type="entry name" value="TonB-dependent_transducer"/>
</dbReference>
<dbReference type="KEGG" id="rpc:RPC_1982"/>
<dbReference type="InterPro" id="IPR037682">
    <property type="entry name" value="TonB_C"/>
</dbReference>
<organism evidence="13">
    <name type="scientific">Rhodopseudomonas palustris (strain BisB18)</name>
    <dbReference type="NCBI Taxonomy" id="316056"/>
    <lineage>
        <taxon>Bacteria</taxon>
        <taxon>Pseudomonadati</taxon>
        <taxon>Pseudomonadota</taxon>
        <taxon>Alphaproteobacteria</taxon>
        <taxon>Hyphomicrobiales</taxon>
        <taxon>Nitrobacteraceae</taxon>
        <taxon>Rhodopseudomonas</taxon>
    </lineage>
</organism>
<dbReference type="OrthoDB" id="7433592at2"/>
<dbReference type="HOGENOM" id="CLU_076333_2_0_5"/>
<sequence>MIFGWHDPDAGPDRVSPRAGVRWLLAAVTVAGLHVAAVMAGLNWKPAEAAGDPPAALMMELAPLAVAPESTEQVAPGPQLTEAQPEAEPEPEVPVEDKPPDIKLPDTAKLEAAAVLPPPPKPEKKPPPKKKREAERTKPINPDRSKATQTSAPPAAQAQSADRMAAPAAGASTSSASAASWRGALMAHLNRHKRFPPGGGAGMAQVAFTIDRSGEVRAARLVGSSGDAALDAEAVGLVRRASPVPPPPANVGGSSISLSVPVRFNR</sequence>
<evidence type="ECO:0000256" key="11">
    <source>
        <dbReference type="SAM" id="Phobius"/>
    </source>
</evidence>
<dbReference type="GO" id="GO:0055085">
    <property type="term" value="P:transmembrane transport"/>
    <property type="evidence" value="ECO:0007669"/>
    <property type="project" value="InterPro"/>
</dbReference>
<keyword evidence="9 11" id="KW-0472">Membrane</keyword>
<evidence type="ECO:0000256" key="6">
    <source>
        <dbReference type="ARBA" id="ARBA00022692"/>
    </source>
</evidence>
<dbReference type="eggNOG" id="COG0810">
    <property type="taxonomic scope" value="Bacteria"/>
</dbReference>
<evidence type="ECO:0000256" key="3">
    <source>
        <dbReference type="ARBA" id="ARBA00022448"/>
    </source>
</evidence>
<keyword evidence="6 11" id="KW-0812">Transmembrane</keyword>
<evidence type="ECO:0000256" key="10">
    <source>
        <dbReference type="SAM" id="MobiDB-lite"/>
    </source>
</evidence>
<evidence type="ECO:0000259" key="12">
    <source>
        <dbReference type="PROSITE" id="PS52015"/>
    </source>
</evidence>
<reference evidence="13" key="1">
    <citation type="submission" date="2006-03" db="EMBL/GenBank/DDBJ databases">
        <title>Complete sequence of Rhodopseudomonas palustris BisB18.</title>
        <authorList>
            <consortium name="US DOE Joint Genome Institute"/>
            <person name="Copeland A."/>
            <person name="Lucas S."/>
            <person name="Lapidus A."/>
            <person name="Barry K."/>
            <person name="Detter J.C."/>
            <person name="Glavina del Rio T."/>
            <person name="Hammon N."/>
            <person name="Israni S."/>
            <person name="Dalin E."/>
            <person name="Tice H."/>
            <person name="Pitluck S."/>
            <person name="Chain P."/>
            <person name="Malfatti S."/>
            <person name="Shin M."/>
            <person name="Vergez L."/>
            <person name="Schmutz J."/>
            <person name="Larimer F."/>
            <person name="Land M."/>
            <person name="Hauser L."/>
            <person name="Pelletier D.A."/>
            <person name="Kyrpides N."/>
            <person name="Anderson I."/>
            <person name="Oda Y."/>
            <person name="Harwood C.S."/>
            <person name="Richardson P."/>
        </authorList>
    </citation>
    <scope>NUCLEOTIDE SEQUENCE [LARGE SCALE GENOMIC DNA]</scope>
    <source>
        <strain evidence="13">BisB18</strain>
    </source>
</reference>
<feature type="compositionally biased region" description="Low complexity" evidence="10">
    <location>
        <begin position="147"/>
        <end position="175"/>
    </location>
</feature>
<feature type="region of interest" description="Disordered" evidence="10">
    <location>
        <begin position="68"/>
        <end position="175"/>
    </location>
</feature>
<keyword evidence="8 11" id="KW-1133">Transmembrane helix</keyword>
<dbReference type="Pfam" id="PF13103">
    <property type="entry name" value="TonB_2"/>
    <property type="match status" value="1"/>
</dbReference>
<evidence type="ECO:0000256" key="5">
    <source>
        <dbReference type="ARBA" id="ARBA00022519"/>
    </source>
</evidence>
<evidence type="ECO:0000256" key="4">
    <source>
        <dbReference type="ARBA" id="ARBA00022475"/>
    </source>
</evidence>
<dbReference type="AlphaFoldDB" id="Q216Z7"/>
<dbReference type="EMBL" id="CP000301">
    <property type="protein sequence ID" value="ABD87539.1"/>
    <property type="molecule type" value="Genomic_DNA"/>
</dbReference>
<comment type="subcellular location">
    <subcellularLocation>
        <location evidence="1">Cell inner membrane</location>
        <topology evidence="1">Single-pass membrane protein</topology>
        <orientation evidence="1">Periplasmic side</orientation>
    </subcellularLocation>
</comment>
<dbReference type="PANTHER" id="PTHR33446">
    <property type="entry name" value="PROTEIN TONB-RELATED"/>
    <property type="match status" value="1"/>
</dbReference>
<comment type="similarity">
    <text evidence="2">Belongs to the TonB family.</text>
</comment>
<feature type="compositionally biased region" description="Acidic residues" evidence="10">
    <location>
        <begin position="85"/>
        <end position="94"/>
    </location>
</feature>
<dbReference type="PANTHER" id="PTHR33446:SF13">
    <property type="entry name" value="TONB PROTEIN"/>
    <property type="match status" value="1"/>
</dbReference>
<evidence type="ECO:0000313" key="13">
    <source>
        <dbReference type="EMBL" id="ABD87539.1"/>
    </source>
</evidence>
<proteinExistence type="inferred from homology"/>
<dbReference type="RefSeq" id="WP_011472442.1">
    <property type="nucleotide sequence ID" value="NC_007925.1"/>
</dbReference>
<accession>Q216Z7</accession>
<dbReference type="GO" id="GO:0015031">
    <property type="term" value="P:protein transport"/>
    <property type="evidence" value="ECO:0007669"/>
    <property type="project" value="UniProtKB-KW"/>
</dbReference>
<feature type="compositionally biased region" description="Basic and acidic residues" evidence="10">
    <location>
        <begin position="95"/>
        <end position="109"/>
    </location>
</feature>
<dbReference type="Gene3D" id="3.30.1150.10">
    <property type="match status" value="1"/>
</dbReference>
<name>Q216Z7_RHOPB</name>
<protein>
    <submittedName>
        <fullName evidence="13">TonB-like</fullName>
    </submittedName>
</protein>
<dbReference type="NCBIfam" id="TIGR01352">
    <property type="entry name" value="tonB_Cterm"/>
    <property type="match status" value="1"/>
</dbReference>
<dbReference type="InterPro" id="IPR006260">
    <property type="entry name" value="TonB/TolA_C"/>
</dbReference>
<keyword evidence="5" id="KW-0997">Cell inner membrane</keyword>
<dbReference type="SUPFAM" id="SSF74653">
    <property type="entry name" value="TolA/TonB C-terminal domain"/>
    <property type="match status" value="1"/>
</dbReference>
<evidence type="ECO:0000256" key="9">
    <source>
        <dbReference type="ARBA" id="ARBA00023136"/>
    </source>
</evidence>
<evidence type="ECO:0000256" key="7">
    <source>
        <dbReference type="ARBA" id="ARBA00022927"/>
    </source>
</evidence>